<evidence type="ECO:0000313" key="3">
    <source>
        <dbReference type="WBParaSite" id="NBR_0000027001-mRNA-1"/>
    </source>
</evidence>
<dbReference type="AlphaFoldDB" id="A0A0N4XCS1"/>
<reference evidence="3" key="1">
    <citation type="submission" date="2017-02" db="UniProtKB">
        <authorList>
            <consortium name="WormBaseParasite"/>
        </authorList>
    </citation>
    <scope>IDENTIFICATION</scope>
</reference>
<dbReference type="EMBL" id="UYSL01000094">
    <property type="protein sequence ID" value="VDL62692.1"/>
    <property type="molecule type" value="Genomic_DNA"/>
</dbReference>
<organism evidence="3">
    <name type="scientific">Nippostrongylus brasiliensis</name>
    <name type="common">Rat hookworm</name>
    <dbReference type="NCBI Taxonomy" id="27835"/>
    <lineage>
        <taxon>Eukaryota</taxon>
        <taxon>Metazoa</taxon>
        <taxon>Ecdysozoa</taxon>
        <taxon>Nematoda</taxon>
        <taxon>Chromadorea</taxon>
        <taxon>Rhabditida</taxon>
        <taxon>Rhabditina</taxon>
        <taxon>Rhabditomorpha</taxon>
        <taxon>Strongyloidea</taxon>
        <taxon>Heligmosomidae</taxon>
        <taxon>Nippostrongylus</taxon>
    </lineage>
</organism>
<evidence type="ECO:0000313" key="2">
    <source>
        <dbReference type="Proteomes" id="UP000271162"/>
    </source>
</evidence>
<reference evidence="1 2" key="2">
    <citation type="submission" date="2018-11" db="EMBL/GenBank/DDBJ databases">
        <authorList>
            <consortium name="Pathogen Informatics"/>
        </authorList>
    </citation>
    <scope>NUCLEOTIDE SEQUENCE [LARGE SCALE GENOMIC DNA]</scope>
</reference>
<dbReference type="InterPro" id="IPR036397">
    <property type="entry name" value="RNaseH_sf"/>
</dbReference>
<dbReference type="STRING" id="27835.A0A0N4XCS1"/>
<keyword evidence="2" id="KW-1185">Reference proteome</keyword>
<dbReference type="WBParaSite" id="NBR_0000027001-mRNA-1">
    <property type="protein sequence ID" value="NBR_0000027001-mRNA-1"/>
    <property type="gene ID" value="NBR_0000027001"/>
</dbReference>
<evidence type="ECO:0000313" key="1">
    <source>
        <dbReference type="EMBL" id="VDL62692.1"/>
    </source>
</evidence>
<accession>A0A0N4XCS1</accession>
<name>A0A0N4XCS1_NIPBR</name>
<sequence length="158" mass="18057">MLLVPKNHLLLMFLPPDFHLSQGKPPARLTQPPDVYFVAKVVMFFWCGKQPIEGVEMPAGRLGLFSKHVIGSTRLPLLFVCWRPNSVALSAFIMKPIEYLLNDVDRVLKRLKPQNLDELEAIIKETWSAIPAERCMKLVDSMRNCFAVIKSKGYRTEC</sequence>
<dbReference type="Proteomes" id="UP000271162">
    <property type="component" value="Unassembled WGS sequence"/>
</dbReference>
<gene>
    <name evidence="1" type="ORF">NBR_LOCUS271</name>
</gene>
<dbReference type="GO" id="GO:0003676">
    <property type="term" value="F:nucleic acid binding"/>
    <property type="evidence" value="ECO:0007669"/>
    <property type="project" value="InterPro"/>
</dbReference>
<dbReference type="Gene3D" id="3.30.420.10">
    <property type="entry name" value="Ribonuclease H-like superfamily/Ribonuclease H"/>
    <property type="match status" value="1"/>
</dbReference>
<proteinExistence type="predicted"/>
<protein>
    <submittedName>
        <fullName evidence="3">BTB domain-containing protein</fullName>
    </submittedName>
</protein>